<dbReference type="SMART" id="SM00347">
    <property type="entry name" value="HTH_MARR"/>
    <property type="match status" value="1"/>
</dbReference>
<comment type="caution">
    <text evidence="5">The sequence shown here is derived from an EMBL/GenBank/DDBJ whole genome shotgun (WGS) entry which is preliminary data.</text>
</comment>
<dbReference type="PANTHER" id="PTHR42756">
    <property type="entry name" value="TRANSCRIPTIONAL REGULATOR, MARR"/>
    <property type="match status" value="1"/>
</dbReference>
<dbReference type="PANTHER" id="PTHR42756:SF1">
    <property type="entry name" value="TRANSCRIPTIONAL REPRESSOR OF EMRAB OPERON"/>
    <property type="match status" value="1"/>
</dbReference>
<feature type="domain" description="HTH marR-type" evidence="4">
    <location>
        <begin position="16"/>
        <end position="149"/>
    </location>
</feature>
<dbReference type="Gene3D" id="1.10.10.10">
    <property type="entry name" value="Winged helix-like DNA-binding domain superfamily/Winged helix DNA-binding domain"/>
    <property type="match status" value="1"/>
</dbReference>
<name>A0ABU1IAI6_9BURK</name>
<proteinExistence type="predicted"/>
<evidence type="ECO:0000256" key="2">
    <source>
        <dbReference type="ARBA" id="ARBA00023125"/>
    </source>
</evidence>
<evidence type="ECO:0000256" key="1">
    <source>
        <dbReference type="ARBA" id="ARBA00023015"/>
    </source>
</evidence>
<organism evidence="5 6">
    <name type="scientific">Paracidovorax wautersii</name>
    <dbReference type="NCBI Taxonomy" id="1177982"/>
    <lineage>
        <taxon>Bacteria</taxon>
        <taxon>Pseudomonadati</taxon>
        <taxon>Pseudomonadota</taxon>
        <taxon>Betaproteobacteria</taxon>
        <taxon>Burkholderiales</taxon>
        <taxon>Comamonadaceae</taxon>
        <taxon>Paracidovorax</taxon>
    </lineage>
</organism>
<keyword evidence="6" id="KW-1185">Reference proteome</keyword>
<protein>
    <submittedName>
        <fullName evidence="5">MarR family transcriptional regulator for hemolysin</fullName>
    </submittedName>
</protein>
<evidence type="ECO:0000313" key="5">
    <source>
        <dbReference type="EMBL" id="MDR6214218.1"/>
    </source>
</evidence>
<keyword evidence="1" id="KW-0805">Transcription regulation</keyword>
<dbReference type="InterPro" id="IPR036390">
    <property type="entry name" value="WH_DNA-bd_sf"/>
</dbReference>
<evidence type="ECO:0000313" key="6">
    <source>
        <dbReference type="Proteomes" id="UP001267710"/>
    </source>
</evidence>
<dbReference type="PROSITE" id="PS50995">
    <property type="entry name" value="HTH_MARR_2"/>
    <property type="match status" value="1"/>
</dbReference>
<dbReference type="EMBL" id="JAVIZX010000001">
    <property type="protein sequence ID" value="MDR6214218.1"/>
    <property type="molecule type" value="Genomic_DNA"/>
</dbReference>
<dbReference type="InterPro" id="IPR036388">
    <property type="entry name" value="WH-like_DNA-bd_sf"/>
</dbReference>
<dbReference type="InterPro" id="IPR023187">
    <property type="entry name" value="Tscrpt_reg_MarR-type_CS"/>
</dbReference>
<dbReference type="PROSITE" id="PS01117">
    <property type="entry name" value="HTH_MARR_1"/>
    <property type="match status" value="1"/>
</dbReference>
<evidence type="ECO:0000256" key="3">
    <source>
        <dbReference type="ARBA" id="ARBA00023163"/>
    </source>
</evidence>
<gene>
    <name evidence="5" type="ORF">QE399_001907</name>
</gene>
<dbReference type="Pfam" id="PF12802">
    <property type="entry name" value="MarR_2"/>
    <property type="match status" value="1"/>
</dbReference>
<dbReference type="SUPFAM" id="SSF46785">
    <property type="entry name" value="Winged helix' DNA-binding domain"/>
    <property type="match status" value="1"/>
</dbReference>
<keyword evidence="3" id="KW-0804">Transcription</keyword>
<evidence type="ECO:0000259" key="4">
    <source>
        <dbReference type="PROSITE" id="PS50995"/>
    </source>
</evidence>
<dbReference type="PRINTS" id="PR00598">
    <property type="entry name" value="HTHMARR"/>
</dbReference>
<accession>A0ABU1IAI6</accession>
<keyword evidence="2" id="KW-0238">DNA-binding</keyword>
<reference evidence="5 6" key="1">
    <citation type="submission" date="2023-08" db="EMBL/GenBank/DDBJ databases">
        <title>Functional and genomic diversity of the sorghum phyllosphere microbiome.</title>
        <authorList>
            <person name="Shade A."/>
        </authorList>
    </citation>
    <scope>NUCLEOTIDE SEQUENCE [LARGE SCALE GENOMIC DNA]</scope>
    <source>
        <strain evidence="5 6">SORGH_AS_0335</strain>
    </source>
</reference>
<dbReference type="Proteomes" id="UP001267710">
    <property type="component" value="Unassembled WGS sequence"/>
</dbReference>
<sequence>MASNPYPEGMHRQAALMAVGIAMPVLQRAYRAAADKAVAHTGLSQALAWPLVMIGRQGEGVRQGVLAESLGIEAPSLVRSLDQLVDAGFIERREDALDRRAKTLHLTAAGTAACAQIETALQSLRTVVYDGVPDEDIAACLRVFGVLEQRLGCTVMTVPQARPPLAKGGAGKTTSSRR</sequence>
<dbReference type="RefSeq" id="WP_405043428.1">
    <property type="nucleotide sequence ID" value="NZ_JAVIZX010000001.1"/>
</dbReference>
<dbReference type="InterPro" id="IPR000835">
    <property type="entry name" value="HTH_MarR-typ"/>
</dbReference>